<accession>A0A1R3K284</accession>
<dbReference type="Proteomes" id="UP000187203">
    <property type="component" value="Unassembled WGS sequence"/>
</dbReference>
<evidence type="ECO:0000256" key="1">
    <source>
        <dbReference type="ARBA" id="ARBA00047473"/>
    </source>
</evidence>
<sequence length="319" mass="35851">MDAINRICCYGATRLGVLTVLIIARHWNQVNDQVTLTVVDDEQVSINWLTSPNLIHKEDDQDVGLQELLDLMRGQNVYFSNNIEQEIDQAQMIFLFIEKESNTQLEGMMVKDGVYHYKKNPDAPIDPDHLIRSLYQGTNHQHTIILNPMIPSYGRLIDDLIRPNAVIIAPKSPNADVGALVELYHGWNSNEGTIISNYTSRDVEFATLVHDVIFGLQEVALSLVRALVDEAEIDNDNVMAIANIDSRLFPAPNLRSPIAAGPEILKNLSYFAELATEAKDARDGMHAGDRFFFDFSCSRIFDYNEIITALGFFTYVAGC</sequence>
<dbReference type="GO" id="GO:0005634">
    <property type="term" value="C:nucleus"/>
    <property type="evidence" value="ECO:0007669"/>
    <property type="project" value="TreeGrafter"/>
</dbReference>
<name>A0A1R3K284_9ROSI</name>
<proteinExistence type="predicted"/>
<dbReference type="GO" id="GO:0006024">
    <property type="term" value="P:glycosaminoglycan biosynthetic process"/>
    <property type="evidence" value="ECO:0007669"/>
    <property type="project" value="TreeGrafter"/>
</dbReference>
<organism evidence="2 3">
    <name type="scientific">Corchorus olitorius</name>
    <dbReference type="NCBI Taxonomy" id="93759"/>
    <lineage>
        <taxon>Eukaryota</taxon>
        <taxon>Viridiplantae</taxon>
        <taxon>Streptophyta</taxon>
        <taxon>Embryophyta</taxon>
        <taxon>Tracheophyta</taxon>
        <taxon>Spermatophyta</taxon>
        <taxon>Magnoliopsida</taxon>
        <taxon>eudicotyledons</taxon>
        <taxon>Gunneridae</taxon>
        <taxon>Pentapetalae</taxon>
        <taxon>rosids</taxon>
        <taxon>malvids</taxon>
        <taxon>Malvales</taxon>
        <taxon>Malvaceae</taxon>
        <taxon>Grewioideae</taxon>
        <taxon>Apeibeae</taxon>
        <taxon>Corchorus</taxon>
    </lineage>
</organism>
<dbReference type="InterPro" id="IPR028356">
    <property type="entry name" value="UDPglc_DH_euk"/>
</dbReference>
<dbReference type="PANTHER" id="PTHR11374">
    <property type="entry name" value="UDP-GLUCOSE DEHYDROGENASE/UDP-MANNAC DEHYDROGENASE"/>
    <property type="match status" value="1"/>
</dbReference>
<gene>
    <name evidence="2" type="ORF">COLO4_12092</name>
</gene>
<dbReference type="GO" id="GO:0003979">
    <property type="term" value="F:UDP-glucose 6-dehydrogenase activity"/>
    <property type="evidence" value="ECO:0007669"/>
    <property type="project" value="UniProtKB-EC"/>
</dbReference>
<dbReference type="OrthoDB" id="1804168at2759"/>
<dbReference type="STRING" id="93759.A0A1R3K284"/>
<dbReference type="PANTHER" id="PTHR11374:SF3">
    <property type="entry name" value="UDP-GLUCOSE 6-DEHYDROGENASE"/>
    <property type="match status" value="1"/>
</dbReference>
<reference evidence="3" key="1">
    <citation type="submission" date="2013-09" db="EMBL/GenBank/DDBJ databases">
        <title>Corchorus olitorius genome sequencing.</title>
        <authorList>
            <person name="Alam M."/>
            <person name="Haque M.S."/>
            <person name="Islam M.S."/>
            <person name="Emdad E.M."/>
            <person name="Islam M.M."/>
            <person name="Ahmed B."/>
            <person name="Halim A."/>
            <person name="Hossen Q.M.M."/>
            <person name="Hossain M.Z."/>
            <person name="Ahmed R."/>
            <person name="Khan M.M."/>
            <person name="Islam R."/>
            <person name="Rashid M.M."/>
            <person name="Khan S.A."/>
            <person name="Rahman M.S."/>
            <person name="Alam M."/>
            <person name="Yahiya A.S."/>
            <person name="Khan M.S."/>
            <person name="Azam M.S."/>
            <person name="Haque T."/>
            <person name="Lashkar M.Z.H."/>
            <person name="Akhand A.I."/>
            <person name="Morshed G."/>
            <person name="Roy S."/>
            <person name="Uddin K.S."/>
            <person name="Rabeya T."/>
            <person name="Hossain A.S."/>
            <person name="Chowdhury A."/>
            <person name="Snigdha A.R."/>
            <person name="Mortoza M.S."/>
            <person name="Matin S.A."/>
            <person name="Hoque S.M.E."/>
            <person name="Islam M.K."/>
            <person name="Roy D.K."/>
            <person name="Haider R."/>
            <person name="Moosa M.M."/>
            <person name="Elias S.M."/>
            <person name="Hasan A.M."/>
            <person name="Jahan S."/>
            <person name="Shafiuddin M."/>
            <person name="Mahmood N."/>
            <person name="Shommy N.S."/>
        </authorList>
    </citation>
    <scope>NUCLEOTIDE SEQUENCE [LARGE SCALE GENOMIC DNA]</scope>
    <source>
        <strain evidence="3">cv. O-4</strain>
    </source>
</reference>
<dbReference type="EMBL" id="AWUE01014823">
    <property type="protein sequence ID" value="OMP01192.1"/>
    <property type="molecule type" value="Genomic_DNA"/>
</dbReference>
<evidence type="ECO:0000313" key="3">
    <source>
        <dbReference type="Proteomes" id="UP000187203"/>
    </source>
</evidence>
<comment type="catalytic activity">
    <reaction evidence="1">
        <text>UDP-alpha-D-glucose + 2 NAD(+) + H2O = UDP-alpha-D-glucuronate + 2 NADH + 3 H(+)</text>
        <dbReference type="Rhea" id="RHEA:23596"/>
        <dbReference type="ChEBI" id="CHEBI:15377"/>
        <dbReference type="ChEBI" id="CHEBI:15378"/>
        <dbReference type="ChEBI" id="CHEBI:57540"/>
        <dbReference type="ChEBI" id="CHEBI:57945"/>
        <dbReference type="ChEBI" id="CHEBI:58052"/>
        <dbReference type="ChEBI" id="CHEBI:58885"/>
        <dbReference type="EC" id="1.1.1.22"/>
    </reaction>
</comment>
<comment type="caution">
    <text evidence="2">The sequence shown here is derived from an EMBL/GenBank/DDBJ whole genome shotgun (WGS) entry which is preliminary data.</text>
</comment>
<evidence type="ECO:0000313" key="2">
    <source>
        <dbReference type="EMBL" id="OMP01192.1"/>
    </source>
</evidence>
<keyword evidence="3" id="KW-1185">Reference proteome</keyword>
<dbReference type="AlphaFoldDB" id="A0A1R3K284"/>
<protein>
    <submittedName>
        <fullName evidence="2">Uncharacterized protein</fullName>
    </submittedName>
</protein>
<dbReference type="Gene3D" id="3.40.50.720">
    <property type="entry name" value="NAD(P)-binding Rossmann-like Domain"/>
    <property type="match status" value="1"/>
</dbReference>